<sequence length="51" mass="5395">MPAPFDAALFDAATGAPVTAATRWGEDAADAVDFFVSRTQGRRSPTARTPR</sequence>
<organism evidence="1 2">
    <name type="scientific">Streptomyces mutomycini</name>
    <dbReference type="NCBI Taxonomy" id="284036"/>
    <lineage>
        <taxon>Bacteria</taxon>
        <taxon>Bacillati</taxon>
        <taxon>Actinomycetota</taxon>
        <taxon>Actinomycetes</taxon>
        <taxon>Kitasatosporales</taxon>
        <taxon>Streptomycetaceae</taxon>
        <taxon>Streptomyces</taxon>
    </lineage>
</organism>
<reference evidence="2" key="1">
    <citation type="journal article" date="2019" name="Int. J. Syst. Evol. Microbiol.">
        <title>The Global Catalogue of Microorganisms (GCM) 10K type strain sequencing project: providing services to taxonomists for standard genome sequencing and annotation.</title>
        <authorList>
            <consortium name="The Broad Institute Genomics Platform"/>
            <consortium name="The Broad Institute Genome Sequencing Center for Infectious Disease"/>
            <person name="Wu L."/>
            <person name="Ma J."/>
        </authorList>
    </citation>
    <scope>NUCLEOTIDE SEQUENCE [LARGE SCALE GENOMIC DNA]</scope>
    <source>
        <strain evidence="2">CGMCC 4.1721</strain>
    </source>
</reference>
<keyword evidence="2" id="KW-1185">Reference proteome</keyword>
<accession>A0ABW0B7Q7</accession>
<dbReference type="RefSeq" id="WP_167359521.1">
    <property type="nucleotide sequence ID" value="NZ_JBHSKI010000009.1"/>
</dbReference>
<gene>
    <name evidence="1" type="ORF">ACFPRK_20940</name>
</gene>
<evidence type="ECO:0000313" key="1">
    <source>
        <dbReference type="EMBL" id="MFC5173037.1"/>
    </source>
</evidence>
<evidence type="ECO:0000313" key="2">
    <source>
        <dbReference type="Proteomes" id="UP001596208"/>
    </source>
</evidence>
<comment type="caution">
    <text evidence="1">The sequence shown here is derived from an EMBL/GenBank/DDBJ whole genome shotgun (WGS) entry which is preliminary data.</text>
</comment>
<dbReference type="EMBL" id="JBHSKI010000009">
    <property type="protein sequence ID" value="MFC5173037.1"/>
    <property type="molecule type" value="Genomic_DNA"/>
</dbReference>
<protein>
    <submittedName>
        <fullName evidence="1">Uncharacterized protein</fullName>
    </submittedName>
</protein>
<name>A0ABW0B7Q7_9ACTN</name>
<proteinExistence type="predicted"/>
<dbReference type="Proteomes" id="UP001596208">
    <property type="component" value="Unassembled WGS sequence"/>
</dbReference>